<feature type="disulfide bond" evidence="1">
    <location>
        <begin position="186"/>
        <end position="195"/>
    </location>
</feature>
<reference evidence="3" key="1">
    <citation type="submission" date="2023-06" db="EMBL/GenBank/DDBJ databases">
        <authorList>
            <person name="Delattre M."/>
        </authorList>
    </citation>
    <scope>NUCLEOTIDE SEQUENCE</scope>
    <source>
        <strain evidence="3">AF72</strain>
    </source>
</reference>
<organism evidence="3 4">
    <name type="scientific">Mesorhabditis spiculigera</name>
    <dbReference type="NCBI Taxonomy" id="96644"/>
    <lineage>
        <taxon>Eukaryota</taxon>
        <taxon>Metazoa</taxon>
        <taxon>Ecdysozoa</taxon>
        <taxon>Nematoda</taxon>
        <taxon>Chromadorea</taxon>
        <taxon>Rhabditida</taxon>
        <taxon>Rhabditina</taxon>
        <taxon>Rhabditomorpha</taxon>
        <taxon>Rhabditoidea</taxon>
        <taxon>Rhabditidae</taxon>
        <taxon>Mesorhabditinae</taxon>
        <taxon>Mesorhabditis</taxon>
    </lineage>
</organism>
<name>A0AA36FX04_9BILA</name>
<dbReference type="PANTHER" id="PTHR31013">
    <property type="entry name" value="THAUMATIN FAMILY PROTEIN-RELATED"/>
    <property type="match status" value="1"/>
</dbReference>
<feature type="disulfide bond" evidence="1">
    <location>
        <begin position="167"/>
        <end position="182"/>
    </location>
</feature>
<proteinExistence type="predicted"/>
<dbReference type="PROSITE" id="PS51367">
    <property type="entry name" value="THAUMATIN_2"/>
    <property type="match status" value="1"/>
</dbReference>
<comment type="caution">
    <text evidence="3">The sequence shown here is derived from an EMBL/GenBank/DDBJ whole genome shotgun (WGS) entry which is preliminary data.</text>
</comment>
<dbReference type="Proteomes" id="UP001177023">
    <property type="component" value="Unassembled WGS sequence"/>
</dbReference>
<dbReference type="FunFam" id="2.60.110.10:FF:000004">
    <property type="entry name" value="THAUMATIN-LIKE PROTEIN 1"/>
    <property type="match status" value="1"/>
</dbReference>
<dbReference type="Pfam" id="PF00314">
    <property type="entry name" value="Thaumatin"/>
    <property type="match status" value="1"/>
</dbReference>
<dbReference type="InterPro" id="IPR037176">
    <property type="entry name" value="Osmotin/thaumatin-like_sf"/>
</dbReference>
<dbReference type="PRINTS" id="PR00347">
    <property type="entry name" value="THAUMATIN"/>
</dbReference>
<dbReference type="AlphaFoldDB" id="A0AA36FX04"/>
<gene>
    <name evidence="3" type="ORF">MSPICULIGERA_LOCUS9473</name>
</gene>
<sequence length="251" mass="26673">MLRAAVLLALVGYAAAACTSDGNGVCINVYNKCPFPIWPGVQGSFVPNGGGFRLNAGDSKQLRVPNGWQAARVWARTGCDGNMNCETGDCGGNTEQCNGRGGVPPVSLAEFTLNGAGAQDYYDVSLVDGYNIPVLIIPIEGTYRTNGGQYDCKMSGGCVQNLASNICPEKMRVVKNGRIVACMSACEAFNTDEYCCRGAHGTPQTCPPTQYSELFKKACPGAYSYAYDDKTSTFFCRGSNGPSPAYTIQFC</sequence>
<dbReference type="Gene3D" id="2.60.110.10">
    <property type="entry name" value="Thaumatin"/>
    <property type="match status" value="1"/>
</dbReference>
<keyword evidence="4" id="KW-1185">Reference proteome</keyword>
<dbReference type="PROSITE" id="PS51257">
    <property type="entry name" value="PROKAR_LIPOPROTEIN"/>
    <property type="match status" value="1"/>
</dbReference>
<feature type="disulfide bond" evidence="1">
    <location>
        <begin position="33"/>
        <end position="251"/>
    </location>
</feature>
<dbReference type="PIRSF" id="PIRSF002703">
    <property type="entry name" value="Thaumatin"/>
    <property type="match status" value="1"/>
</dbReference>
<feature type="chain" id="PRO_5041335080" description="Thaumatin-like protein" evidence="2">
    <location>
        <begin position="17"/>
        <end position="251"/>
    </location>
</feature>
<feature type="disulfide bond" evidence="1">
    <location>
        <begin position="158"/>
        <end position="219"/>
    </location>
</feature>
<dbReference type="EMBL" id="CATQJA010002529">
    <property type="protein sequence ID" value="CAJ0571047.1"/>
    <property type="molecule type" value="Genomic_DNA"/>
</dbReference>
<evidence type="ECO:0000256" key="1">
    <source>
        <dbReference type="PIRSR" id="PIRSR002703-1"/>
    </source>
</evidence>
<dbReference type="PANTHER" id="PTHR31013:SF12">
    <property type="entry name" value="PATHOGENESIS-RELATED PROTEIN 5-LIKE"/>
    <property type="match status" value="1"/>
</dbReference>
<evidence type="ECO:0008006" key="5">
    <source>
        <dbReference type="Google" id="ProtNLM"/>
    </source>
</evidence>
<dbReference type="CDD" id="cd09218">
    <property type="entry name" value="TLP-PA"/>
    <property type="match status" value="1"/>
</dbReference>
<evidence type="ECO:0000313" key="3">
    <source>
        <dbReference type="EMBL" id="CAJ0571047.1"/>
    </source>
</evidence>
<evidence type="ECO:0000313" key="4">
    <source>
        <dbReference type="Proteomes" id="UP001177023"/>
    </source>
</evidence>
<feature type="non-terminal residue" evidence="3">
    <location>
        <position position="1"/>
    </location>
</feature>
<feature type="disulfide bond" evidence="1">
    <location>
        <begin position="90"/>
        <end position="97"/>
    </location>
</feature>
<keyword evidence="1" id="KW-1015">Disulfide bond</keyword>
<keyword evidence="2" id="KW-0732">Signal</keyword>
<dbReference type="SUPFAM" id="SSF49870">
    <property type="entry name" value="Osmotin, thaumatin-like protein"/>
    <property type="match status" value="1"/>
</dbReference>
<feature type="disulfide bond" evidence="1">
    <location>
        <begin position="196"/>
        <end position="206"/>
    </location>
</feature>
<feature type="disulfide bond" evidence="1">
    <location>
        <begin position="152"/>
        <end position="236"/>
    </location>
</feature>
<feature type="disulfide bond" evidence="1">
    <location>
        <begin position="79"/>
        <end position="85"/>
    </location>
</feature>
<feature type="signal peptide" evidence="2">
    <location>
        <begin position="1"/>
        <end position="16"/>
    </location>
</feature>
<protein>
    <recommendedName>
        <fullName evidence="5">Thaumatin-like protein</fullName>
    </recommendedName>
</protein>
<dbReference type="SMART" id="SM00205">
    <property type="entry name" value="THN"/>
    <property type="match status" value="1"/>
</dbReference>
<accession>A0AA36FX04</accession>
<dbReference type="InterPro" id="IPR001938">
    <property type="entry name" value="Thaumatin"/>
</dbReference>
<evidence type="ECO:0000256" key="2">
    <source>
        <dbReference type="SAM" id="SignalP"/>
    </source>
</evidence>